<keyword evidence="7" id="KW-1185">Reference proteome</keyword>
<dbReference type="Pfam" id="PF00933">
    <property type="entry name" value="Glyco_hydro_3"/>
    <property type="match status" value="1"/>
</dbReference>
<dbReference type="Gene3D" id="2.60.40.10">
    <property type="entry name" value="Immunoglobulins"/>
    <property type="match status" value="1"/>
</dbReference>
<proteinExistence type="inferred from homology"/>
<keyword evidence="3" id="KW-0119">Carbohydrate metabolism</keyword>
<dbReference type="Gene3D" id="3.20.20.300">
    <property type="entry name" value="Glycoside hydrolase, family 3, N-terminal domain"/>
    <property type="match status" value="1"/>
</dbReference>
<dbReference type="Pfam" id="PF14310">
    <property type="entry name" value="Fn3-like"/>
    <property type="match status" value="1"/>
</dbReference>
<dbReference type="InterPro" id="IPR026891">
    <property type="entry name" value="Fn3-like"/>
</dbReference>
<name>A0ABT6TQ15_9BACL</name>
<dbReference type="GO" id="GO:0016787">
    <property type="term" value="F:hydrolase activity"/>
    <property type="evidence" value="ECO:0007669"/>
    <property type="project" value="UniProtKB-KW"/>
</dbReference>
<keyword evidence="4" id="KW-0326">Glycosidase</keyword>
<comment type="similarity">
    <text evidence="1 4">Belongs to the glycosyl hydrolase 3 family.</text>
</comment>
<dbReference type="SUPFAM" id="SSF52279">
    <property type="entry name" value="Beta-D-glucan exohydrolase, C-terminal domain"/>
    <property type="match status" value="1"/>
</dbReference>
<evidence type="ECO:0000313" key="7">
    <source>
        <dbReference type="Proteomes" id="UP001161691"/>
    </source>
</evidence>
<protein>
    <submittedName>
        <fullName evidence="6">Glycoside hydrolase family 3 N-terminal domain-containing protein</fullName>
    </submittedName>
</protein>
<dbReference type="Pfam" id="PF01915">
    <property type="entry name" value="Glyco_hydro_3_C"/>
    <property type="match status" value="1"/>
</dbReference>
<dbReference type="PANTHER" id="PTHR42715:SF10">
    <property type="entry name" value="BETA-GLUCOSIDASE"/>
    <property type="match status" value="1"/>
</dbReference>
<dbReference type="PRINTS" id="PR00133">
    <property type="entry name" value="GLHYDRLASE3"/>
</dbReference>
<dbReference type="InterPro" id="IPR017853">
    <property type="entry name" value="GH"/>
</dbReference>
<evidence type="ECO:0000256" key="3">
    <source>
        <dbReference type="ARBA" id="ARBA00023277"/>
    </source>
</evidence>
<dbReference type="InterPro" id="IPR019800">
    <property type="entry name" value="Glyco_hydro_3_AS"/>
</dbReference>
<dbReference type="PROSITE" id="PS00775">
    <property type="entry name" value="GLYCOSYL_HYDROL_F3"/>
    <property type="match status" value="1"/>
</dbReference>
<evidence type="ECO:0000313" key="6">
    <source>
        <dbReference type="EMBL" id="MDI4648943.1"/>
    </source>
</evidence>
<dbReference type="SMART" id="SM01217">
    <property type="entry name" value="Fn3_like"/>
    <property type="match status" value="1"/>
</dbReference>
<dbReference type="RefSeq" id="WP_282911618.1">
    <property type="nucleotide sequence ID" value="NZ_JAGRPV010000001.1"/>
</dbReference>
<dbReference type="InterPro" id="IPR002772">
    <property type="entry name" value="Glyco_hydro_3_C"/>
</dbReference>
<gene>
    <name evidence="6" type="ORF">KB449_28660</name>
</gene>
<dbReference type="InterPro" id="IPR036962">
    <property type="entry name" value="Glyco_hydro_3_N_sf"/>
</dbReference>
<dbReference type="SUPFAM" id="SSF51445">
    <property type="entry name" value="(Trans)glycosidases"/>
    <property type="match status" value="1"/>
</dbReference>
<evidence type="ECO:0000256" key="2">
    <source>
        <dbReference type="ARBA" id="ARBA00022801"/>
    </source>
</evidence>
<dbReference type="InterPro" id="IPR001764">
    <property type="entry name" value="Glyco_hydro_3_N"/>
</dbReference>
<comment type="caution">
    <text evidence="6">The sequence shown here is derived from an EMBL/GenBank/DDBJ whole genome shotgun (WGS) entry which is preliminary data.</text>
</comment>
<accession>A0ABT6TQ15</accession>
<dbReference type="InterPro" id="IPR036881">
    <property type="entry name" value="Glyco_hydro_3_C_sf"/>
</dbReference>
<dbReference type="InterPro" id="IPR050288">
    <property type="entry name" value="Cellulose_deg_GH3"/>
</dbReference>
<evidence type="ECO:0000259" key="5">
    <source>
        <dbReference type="SMART" id="SM01217"/>
    </source>
</evidence>
<dbReference type="Proteomes" id="UP001161691">
    <property type="component" value="Unassembled WGS sequence"/>
</dbReference>
<evidence type="ECO:0000256" key="4">
    <source>
        <dbReference type="RuleBase" id="RU361161"/>
    </source>
</evidence>
<dbReference type="PANTHER" id="PTHR42715">
    <property type="entry name" value="BETA-GLUCOSIDASE"/>
    <property type="match status" value="1"/>
</dbReference>
<keyword evidence="2 4" id="KW-0378">Hydrolase</keyword>
<reference evidence="6" key="1">
    <citation type="submission" date="2023-04" db="EMBL/GenBank/DDBJ databases">
        <title>Comparative genomic analysis of Cohnella hashimotonis sp. nov., isolated from the International Space Station.</title>
        <authorList>
            <person name="Venkateswaran K."/>
            <person name="Simpson A."/>
        </authorList>
    </citation>
    <scope>NUCLEOTIDE SEQUENCE</scope>
    <source>
        <strain evidence="6">F6_2S_P_1</strain>
    </source>
</reference>
<feature type="domain" description="Fibronectin type III-like" evidence="5">
    <location>
        <begin position="792"/>
        <end position="861"/>
    </location>
</feature>
<sequence length="874" mass="93441">MLGIWHAFIETPRLKLKLQFKVAKKAAYALDMAMEPFPLPVRFDRVEAEGGTLRATGSAYWKPDEETSVELRFEGDAFEGSLRLPSFGVFALACIRGRGPTLYASLADEIAAYRKTDAPPPRSEAEIGEAVEALLGKLSLADKVGQMCQCMASNFSFGGAVASDPPEKLVAEGRAGSVLGAFDLGRVFELQRIAVERSPHGIPLLFNNDIIHGAQTIFPVPLAWACSWDMDAIREACAVSAREAAASGIVYNHGPMVDISRDPRWGRVVEGAGEDPYLGALIAKAQVEGFQGGTDGQGSLRDLDTIVACLKHFVGYGAAEGGRDYNTVDMSEATLRNVYLPPFQAGIEAGAGAVMNAFNIYQGVPVAASVPLLKELLRDELGFEGVLISDYGAVDEIVQHGHARDAKEAAKKAVDATMDIEMVTRAYDHIPRLTAEGKLSQSQIDNAVRRILTLKYRLGLMDDPYRYIRPEREAEMHFSESHLAASRALASKSIVLLKNDGALPLGGASGAGGRLEGAGDAVSLPSTASRDCGPGGRGKLALIGPFADSKDLLGPWQFSRFGHETVTLYEGLVAAGYGEDRLLYAQGSGVGTPIDGGIEAAVAQAEQADVVLLALGEDSGMSGEAASRMRIALPDAQLRLAEAVAATGKPVVLVLTNGRPLDLTWFDRHANAIVETWFLGSQAGHAIADVLTGACNPSGRLTMSFPLHEGQVPVYYNHFRTGRPLTEANAGEKFISKYLDGPNEPLYPFGYGLGYARFEYGELRLDRETLTPGGKLEARVTVTNADGPSGVETVQLYIQDVCGSIVRPVKELKGFAQVALAPGESREIVFAIGESDLAFWSPAAGYAAEPGEFRVMVGPNSRDVRTASFELLEA</sequence>
<dbReference type="InterPro" id="IPR013783">
    <property type="entry name" value="Ig-like_fold"/>
</dbReference>
<organism evidence="6 7">
    <name type="scientific">Cohnella hashimotonis</name>
    <dbReference type="NCBI Taxonomy" id="2826895"/>
    <lineage>
        <taxon>Bacteria</taxon>
        <taxon>Bacillati</taxon>
        <taxon>Bacillota</taxon>
        <taxon>Bacilli</taxon>
        <taxon>Bacillales</taxon>
        <taxon>Paenibacillaceae</taxon>
        <taxon>Cohnella</taxon>
    </lineage>
</organism>
<evidence type="ECO:0000256" key="1">
    <source>
        <dbReference type="ARBA" id="ARBA00005336"/>
    </source>
</evidence>
<dbReference type="EMBL" id="JAGRPV010000001">
    <property type="protein sequence ID" value="MDI4648943.1"/>
    <property type="molecule type" value="Genomic_DNA"/>
</dbReference>
<dbReference type="Gene3D" id="3.40.50.1700">
    <property type="entry name" value="Glycoside hydrolase family 3 C-terminal domain"/>
    <property type="match status" value="1"/>
</dbReference>